<proteinExistence type="inferred from homology"/>
<organism evidence="18">
    <name type="scientific">Atelocyanobacterium thalassa (isolate ALOHA)</name>
    <dbReference type="NCBI Taxonomy" id="1453429"/>
    <lineage>
        <taxon>Bacteria</taxon>
        <taxon>Bacillati</taxon>
        <taxon>Cyanobacteriota</taxon>
        <taxon>Cyanophyceae</taxon>
        <taxon>Oscillatoriophycideae</taxon>
        <taxon>Chroococcales</taxon>
        <taxon>Aphanothecaceae</taxon>
        <taxon>Candidatus Atelocyanobacterium</taxon>
        <taxon>Candidatus Atelocyanobacterium thalassae</taxon>
    </lineage>
</organism>
<feature type="active site" description="Schiff-base intermediate with substrate" evidence="11">
    <location>
        <position position="198"/>
    </location>
</feature>
<dbReference type="EMBL" id="CP001842">
    <property type="protein sequence ID" value="ADB94981.1"/>
    <property type="molecule type" value="Genomic_DNA"/>
</dbReference>
<evidence type="ECO:0000313" key="18">
    <source>
        <dbReference type="Proteomes" id="UP000001405"/>
    </source>
</evidence>
<dbReference type="PANTHER" id="PTHR11458">
    <property type="entry name" value="DELTA-AMINOLEVULINIC ACID DEHYDRATASE"/>
    <property type="match status" value="1"/>
</dbReference>
<evidence type="ECO:0000256" key="4">
    <source>
        <dbReference type="ARBA" id="ARBA00012053"/>
    </source>
</evidence>
<dbReference type="Pfam" id="PF00490">
    <property type="entry name" value="ALAD"/>
    <property type="match status" value="1"/>
</dbReference>
<dbReference type="CDD" id="cd00384">
    <property type="entry name" value="ALAD_PBGS"/>
    <property type="match status" value="1"/>
</dbReference>
<comment type="pathway">
    <text evidence="1">Porphyrin-containing compound metabolism; protoporphyrin-IX biosynthesis; coproporphyrinogen-III from 5-aminolevulinate: step 1/4.</text>
</comment>
<dbReference type="PIRSF" id="PIRSF001415">
    <property type="entry name" value="Porphbilin_synth"/>
    <property type="match status" value="1"/>
</dbReference>
<accession>D3END1</accession>
<dbReference type="OrthoDB" id="9805001at2"/>
<gene>
    <name evidence="17" type="ordered locus">UCYN_02330</name>
</gene>
<keyword evidence="13" id="KW-0479">Metal-binding</keyword>
<reference evidence="17 18" key="1">
    <citation type="journal article" date="2010" name="Nature">
        <title>Metabolic streamlining in an open-ocean nitrogen-fixing cyanobacterium.</title>
        <authorList>
            <person name="Tripp H.J."/>
            <person name="Bench S.R."/>
            <person name="Turk K.A."/>
            <person name="Foster R.A."/>
            <person name="Desany B.A."/>
            <person name="Niazi F."/>
            <person name="Affourtit J.P."/>
            <person name="Zehr J.P."/>
        </authorList>
    </citation>
    <scope>NUCLEOTIDE SEQUENCE [LARGE SCALE GENOMIC DNA]</scope>
    <source>
        <strain evidence="18">ALOHA</strain>
    </source>
</reference>
<evidence type="ECO:0000256" key="10">
    <source>
        <dbReference type="ARBA" id="ARBA00047651"/>
    </source>
</evidence>
<dbReference type="HOGENOM" id="CLU_035731_0_0_3"/>
<evidence type="ECO:0000313" key="17">
    <source>
        <dbReference type="EMBL" id="ADB94981.1"/>
    </source>
</evidence>
<dbReference type="PATRIC" id="fig|713887.8.peg.219"/>
<evidence type="ECO:0000256" key="6">
    <source>
        <dbReference type="ARBA" id="ARBA00023133"/>
    </source>
</evidence>
<keyword evidence="14" id="KW-0460">Magnesium</keyword>
<feature type="binding site" evidence="12">
    <location>
        <position position="220"/>
    </location>
    <ligand>
        <name>5-aminolevulinate</name>
        <dbReference type="ChEBI" id="CHEBI:356416"/>
        <label>1</label>
    </ligand>
</feature>
<keyword evidence="18" id="KW-1185">Reference proteome</keyword>
<dbReference type="PRINTS" id="PR00144">
    <property type="entry name" value="DALDHYDRTASE"/>
</dbReference>
<dbReference type="SMART" id="SM01004">
    <property type="entry name" value="ALAD"/>
    <property type="match status" value="1"/>
</dbReference>
<name>D3END1_ATETH</name>
<keyword evidence="6" id="KW-0350">Heme biosynthesis</keyword>
<feature type="binding site" evidence="13">
    <location>
        <position position="129"/>
    </location>
    <ligand>
        <name>Zn(2+)</name>
        <dbReference type="ChEBI" id="CHEBI:29105"/>
        <note>catalytic</note>
    </ligand>
</feature>
<dbReference type="SUPFAM" id="SSF51569">
    <property type="entry name" value="Aldolase"/>
    <property type="match status" value="1"/>
</dbReference>
<comment type="similarity">
    <text evidence="2 16">Belongs to the ALAD family.</text>
</comment>
<dbReference type="GO" id="GO:0004655">
    <property type="term" value="F:porphobilinogen synthase activity"/>
    <property type="evidence" value="ECO:0007669"/>
    <property type="project" value="UniProtKB-EC"/>
</dbReference>
<dbReference type="InterPro" id="IPR013785">
    <property type="entry name" value="Aldolase_TIM"/>
</dbReference>
<dbReference type="AlphaFoldDB" id="D3END1"/>
<evidence type="ECO:0000256" key="1">
    <source>
        <dbReference type="ARBA" id="ARBA00004694"/>
    </source>
</evidence>
<sequence length="328" mass="36515">MFPLNRPRRLRTNQRLRDMVCETKLTLDDLIYPLFAVPGNNIAKEVISMPGIFQLSIDKIVNEAKMVRDLGIPAIILFGVPEEKNSEATGAWGKEGIVQRATEAIKREVKDLIVIVDTCVCEYTDHGHCGYLKKDDCTGEVLNDSTLELLKKTAVSQALAGADIIAPSGMMDGFVRSIREKLDQEGFSNIPILSYAAKYASGYYGPFRDAADSSPQFGDRRTYQMDPGNAREALKEVMLDIEEGADMLMVKPALSYMDILWRIKEMTNLPVAAYNVSGEYSMIKAAAANGWIDEKQVTLETLTSFKRAGADLILTYHAKDVARWIQSK</sequence>
<evidence type="ECO:0000256" key="11">
    <source>
        <dbReference type="PIRSR" id="PIRSR001415-1"/>
    </source>
</evidence>
<keyword evidence="8 15" id="KW-0627">Porphyrin biosynthesis</keyword>
<dbReference type="UniPathway" id="UPA00251">
    <property type="reaction ID" value="UER00318"/>
</dbReference>
<feature type="binding site" evidence="13">
    <location>
        <position position="119"/>
    </location>
    <ligand>
        <name>Zn(2+)</name>
        <dbReference type="ChEBI" id="CHEBI:29105"/>
        <note>catalytic</note>
    </ligand>
</feature>
<evidence type="ECO:0000256" key="12">
    <source>
        <dbReference type="PIRSR" id="PIRSR001415-2"/>
    </source>
</evidence>
<evidence type="ECO:0000256" key="8">
    <source>
        <dbReference type="ARBA" id="ARBA00023244"/>
    </source>
</evidence>
<dbReference type="NCBIfam" id="NF006762">
    <property type="entry name" value="PRK09283.1"/>
    <property type="match status" value="1"/>
</dbReference>
<keyword evidence="13" id="KW-0862">Zinc</keyword>
<evidence type="ECO:0000256" key="16">
    <source>
        <dbReference type="RuleBase" id="RU004161"/>
    </source>
</evidence>
<comment type="catalytic activity">
    <reaction evidence="10 15">
        <text>2 5-aminolevulinate = porphobilinogen + 2 H2O + H(+)</text>
        <dbReference type="Rhea" id="RHEA:24064"/>
        <dbReference type="ChEBI" id="CHEBI:15377"/>
        <dbReference type="ChEBI" id="CHEBI:15378"/>
        <dbReference type="ChEBI" id="CHEBI:58126"/>
        <dbReference type="ChEBI" id="CHEBI:356416"/>
        <dbReference type="EC" id="4.2.1.24"/>
    </reaction>
</comment>
<feature type="binding site" evidence="12">
    <location>
        <position position="316"/>
    </location>
    <ligand>
        <name>5-aminolevulinate</name>
        <dbReference type="ChEBI" id="CHEBI:356416"/>
        <label>2</label>
    </ligand>
</feature>
<evidence type="ECO:0000256" key="15">
    <source>
        <dbReference type="RuleBase" id="RU000515"/>
    </source>
</evidence>
<dbReference type="STRING" id="1453429.UCYN_02330"/>
<dbReference type="InterPro" id="IPR001731">
    <property type="entry name" value="ALAD"/>
</dbReference>
<evidence type="ECO:0000256" key="7">
    <source>
        <dbReference type="ARBA" id="ARBA00023239"/>
    </source>
</evidence>
<evidence type="ECO:0000256" key="14">
    <source>
        <dbReference type="PIRSR" id="PIRSR001415-5"/>
    </source>
</evidence>
<evidence type="ECO:0000256" key="9">
    <source>
        <dbReference type="ARBA" id="ARBA00025628"/>
    </source>
</evidence>
<dbReference type="GO" id="GO:0006782">
    <property type="term" value="P:protoporphyrinogen IX biosynthetic process"/>
    <property type="evidence" value="ECO:0007669"/>
    <property type="project" value="UniProtKB-UniPathway"/>
</dbReference>
<feature type="binding site" evidence="13">
    <location>
        <position position="121"/>
    </location>
    <ligand>
        <name>Zn(2+)</name>
        <dbReference type="ChEBI" id="CHEBI:29105"/>
        <note>catalytic</note>
    </ligand>
</feature>
<dbReference type="PROSITE" id="PS00169">
    <property type="entry name" value="D_ALA_DEHYDRATASE"/>
    <property type="match status" value="1"/>
</dbReference>
<dbReference type="KEGG" id="cyu:UCYN_02330"/>
<protein>
    <recommendedName>
        <fullName evidence="5 15">Delta-aminolevulinic acid dehydratase</fullName>
        <ecNumber evidence="4 15">4.2.1.24</ecNumber>
    </recommendedName>
</protein>
<evidence type="ECO:0000256" key="3">
    <source>
        <dbReference type="ARBA" id="ARBA00011823"/>
    </source>
</evidence>
<dbReference type="GO" id="GO:0005829">
    <property type="term" value="C:cytosol"/>
    <property type="evidence" value="ECO:0007669"/>
    <property type="project" value="TreeGrafter"/>
</dbReference>
<dbReference type="RefSeq" id="WP_012953646.1">
    <property type="nucleotide sequence ID" value="NC_013771.1"/>
</dbReference>
<feature type="binding site" evidence="12">
    <location>
        <position position="208"/>
    </location>
    <ligand>
        <name>5-aminolevulinate</name>
        <dbReference type="ChEBI" id="CHEBI:356416"/>
        <label>1</label>
    </ligand>
</feature>
<dbReference type="Proteomes" id="UP000001405">
    <property type="component" value="Chromosome"/>
</dbReference>
<dbReference type="GO" id="GO:0008270">
    <property type="term" value="F:zinc ion binding"/>
    <property type="evidence" value="ECO:0007669"/>
    <property type="project" value="TreeGrafter"/>
</dbReference>
<keyword evidence="7 15" id="KW-0456">Lyase</keyword>
<dbReference type="PANTHER" id="PTHR11458:SF0">
    <property type="entry name" value="DELTA-AMINOLEVULINIC ACID DEHYDRATASE"/>
    <property type="match status" value="1"/>
</dbReference>
<evidence type="ECO:0000256" key="5">
    <source>
        <dbReference type="ARBA" id="ARBA00020771"/>
    </source>
</evidence>
<evidence type="ECO:0000256" key="2">
    <source>
        <dbReference type="ARBA" id="ARBA00008055"/>
    </source>
</evidence>
<evidence type="ECO:0000256" key="13">
    <source>
        <dbReference type="PIRSR" id="PIRSR001415-3"/>
    </source>
</evidence>
<dbReference type="Gene3D" id="3.20.20.70">
    <property type="entry name" value="Aldolase class I"/>
    <property type="match status" value="1"/>
</dbReference>
<dbReference type="InterPro" id="IPR030656">
    <property type="entry name" value="ALAD_AS"/>
</dbReference>
<dbReference type="FunFam" id="3.20.20.70:FF:000019">
    <property type="entry name" value="Delta-aminolevulinic acid dehydratase"/>
    <property type="match status" value="1"/>
</dbReference>
<dbReference type="EC" id="4.2.1.24" evidence="4 15"/>
<feature type="binding site" evidence="12">
    <location>
        <position position="277"/>
    </location>
    <ligand>
        <name>5-aminolevulinate</name>
        <dbReference type="ChEBI" id="CHEBI:356416"/>
        <label>2</label>
    </ligand>
</feature>
<comment type="function">
    <text evidence="9">Catalyzes an early step in the biosynthesis of tetrapyrroles. Binds two molecules of 5-aminolevulinate per subunit, each at a distinct site, and catalyzes their condensation to form porphobilinogen.</text>
</comment>
<feature type="active site" description="Schiff-base intermediate with substrate" evidence="11">
    <location>
        <position position="251"/>
    </location>
</feature>
<feature type="binding site" evidence="14">
    <location>
        <position position="236"/>
    </location>
    <ligand>
        <name>Mg(2+)</name>
        <dbReference type="ChEBI" id="CHEBI:18420"/>
    </ligand>
</feature>
<comment type="subunit">
    <text evidence="3 15">Homooctamer.</text>
</comment>